<dbReference type="InterPro" id="IPR047012">
    <property type="entry name" value="ICAM_VCAM"/>
</dbReference>
<protein>
    <recommendedName>
        <fullName evidence="2">Ig-like domain-containing protein</fullName>
    </recommendedName>
</protein>
<dbReference type="Pfam" id="PF03921">
    <property type="entry name" value="ICAM_N"/>
    <property type="match status" value="1"/>
</dbReference>
<dbReference type="Pfam" id="PF00047">
    <property type="entry name" value="ig"/>
    <property type="match status" value="1"/>
</dbReference>
<sequence length="795" mass="88542">MLLFSDSGSECPPAFNRLTLDPPFIIQEYDEPILVNCTYISAEHDGIYWKVGNLTYDEEYRSYRVLSLPKPEWNTEAQCRIMLSETDECSKDLDITLYKKPDHVIVYPVSGNDPVEGEQYELQCDIVNVAPVQNLTVTWYRNDQIIKRDYFTNTTKTPESESSILPLNISREDDGAEFTCVAQLNLGPDGPQPPVMSNDNYTLSVHYCPLTITPPEIVVRYGDPVSVNCSTTSPDVIGIGWEDVETENVSDVTWTVDKLEYWNMNPCSLFCLSETPDIVSVSTLNISGPMVQGREFQLICNIINVAPVNSLKVKWYRNNETVHTEMFIDTSVTPKNVSSILKMTPGKDDNGAHFTCVAELHLGGNGPQPVPSEVSEPYIAVVDCPVTITPAEIVVRYGDPASANCSTSVSDAAGMGWEATFGGVGLTTAPTVHWAVKKLEVWDLQPLCFITLKNNDQCDKTLNITVYKTPDKVSILDNGPMVEGKEYHLKCDISDVVPADKVKVKWYRNDEYVQDMVSDTHVDPHNNNISAILTIIPKKDDNGANFTCVAELHLGENGPQPVPAATSEPYIAVVHCEFPVLFFQPAKHSPDVSHSDISWYYHETPINPFVPLTRNQSGKYRAEAENHVGKSSTSVDVTVEYGPSFSCNDRYEVEENGNFYSKCQPEGIPEPDTVWFKDGKQMMESPQIWRRQDSGEYSIVQERNYSREMISGENITLNCFAEGNPSPLVQWYHPPAVNVHTTRGQQSISISVTGATSTNAGVYICGATNKVGSMSRNVTLIMKGNNIISVQKYMK</sequence>
<evidence type="ECO:0000313" key="3">
    <source>
        <dbReference type="Ensembl" id="ENSSORP00005048145.1"/>
    </source>
</evidence>
<dbReference type="AlphaFoldDB" id="A0A673C2C3"/>
<evidence type="ECO:0000313" key="4">
    <source>
        <dbReference type="Proteomes" id="UP000472271"/>
    </source>
</evidence>
<gene>
    <name evidence="3" type="primary">icam5</name>
</gene>
<feature type="domain" description="Ig-like" evidence="2">
    <location>
        <begin position="686"/>
        <end position="779"/>
    </location>
</feature>
<reference evidence="3" key="2">
    <citation type="submission" date="2025-08" db="UniProtKB">
        <authorList>
            <consortium name="Ensembl"/>
        </authorList>
    </citation>
    <scope>IDENTIFICATION</scope>
</reference>
<dbReference type="SMART" id="SM00409">
    <property type="entry name" value="IG"/>
    <property type="match status" value="4"/>
</dbReference>
<dbReference type="GO" id="GO:0007155">
    <property type="term" value="P:cell adhesion"/>
    <property type="evidence" value="ECO:0007669"/>
    <property type="project" value="InterPro"/>
</dbReference>
<evidence type="ECO:0000259" key="2">
    <source>
        <dbReference type="PROSITE" id="PS50835"/>
    </source>
</evidence>
<dbReference type="Pfam" id="PF13927">
    <property type="entry name" value="Ig_3"/>
    <property type="match status" value="1"/>
</dbReference>
<keyword evidence="4" id="KW-1185">Reference proteome</keyword>
<dbReference type="PANTHER" id="PTHR13771:SF9">
    <property type="entry name" value="INTERCELLULAR ADHESION MOLECULE 5"/>
    <property type="match status" value="1"/>
</dbReference>
<evidence type="ECO:0000256" key="1">
    <source>
        <dbReference type="ARBA" id="ARBA00023319"/>
    </source>
</evidence>
<keyword evidence="1" id="KW-0393">Immunoglobulin domain</keyword>
<dbReference type="SMART" id="SM00408">
    <property type="entry name" value="IGc2"/>
    <property type="match status" value="4"/>
</dbReference>
<name>A0A673C2C3_9TELE</name>
<dbReference type="Gene3D" id="2.60.40.10">
    <property type="entry name" value="Immunoglobulins"/>
    <property type="match status" value="7"/>
</dbReference>
<feature type="domain" description="Ig-like" evidence="2">
    <location>
        <begin position="276"/>
        <end position="375"/>
    </location>
</feature>
<feature type="domain" description="Ig-like" evidence="2">
    <location>
        <begin position="101"/>
        <end position="183"/>
    </location>
</feature>
<accession>A0A673C2C3</accession>
<dbReference type="Proteomes" id="UP000472271">
    <property type="component" value="Chromosome 8"/>
</dbReference>
<dbReference type="InterPro" id="IPR007110">
    <property type="entry name" value="Ig-like_dom"/>
</dbReference>
<reference evidence="3" key="3">
    <citation type="submission" date="2025-09" db="UniProtKB">
        <authorList>
            <consortium name="Ensembl"/>
        </authorList>
    </citation>
    <scope>IDENTIFICATION</scope>
</reference>
<proteinExistence type="predicted"/>
<feature type="domain" description="Ig-like" evidence="2">
    <location>
        <begin position="470"/>
        <end position="567"/>
    </location>
</feature>
<dbReference type="SUPFAM" id="SSF48726">
    <property type="entry name" value="Immunoglobulin"/>
    <property type="match status" value="6"/>
</dbReference>
<reference evidence="3" key="1">
    <citation type="submission" date="2019-06" db="EMBL/GenBank/DDBJ databases">
        <authorList>
            <consortium name="Wellcome Sanger Institute Data Sharing"/>
        </authorList>
    </citation>
    <scope>NUCLEOTIDE SEQUENCE [LARGE SCALE GENOMIC DNA]</scope>
</reference>
<dbReference type="GO" id="GO:0005178">
    <property type="term" value="F:integrin binding"/>
    <property type="evidence" value="ECO:0007669"/>
    <property type="project" value="InterPro"/>
</dbReference>
<dbReference type="PROSITE" id="PS50835">
    <property type="entry name" value="IG_LIKE"/>
    <property type="match status" value="4"/>
</dbReference>
<dbReference type="InParanoid" id="A0A673C2C3"/>
<dbReference type="InterPro" id="IPR003597">
    <property type="entry name" value="Ig_C1-set"/>
</dbReference>
<dbReference type="Ensembl" id="ENSSORT00005049334.1">
    <property type="protein sequence ID" value="ENSSORP00005048145.1"/>
    <property type="gene ID" value="ENSSORG00005021982.1"/>
</dbReference>
<dbReference type="PANTHER" id="PTHR13771">
    <property type="entry name" value="INTERCELLULAR ADHESION MOLECULE"/>
    <property type="match status" value="1"/>
</dbReference>
<dbReference type="InterPro" id="IPR003599">
    <property type="entry name" value="Ig_sub"/>
</dbReference>
<organism evidence="3 4">
    <name type="scientific">Sphaeramia orbicularis</name>
    <name type="common">orbiculate cardinalfish</name>
    <dbReference type="NCBI Taxonomy" id="375764"/>
    <lineage>
        <taxon>Eukaryota</taxon>
        <taxon>Metazoa</taxon>
        <taxon>Chordata</taxon>
        <taxon>Craniata</taxon>
        <taxon>Vertebrata</taxon>
        <taxon>Euteleostomi</taxon>
        <taxon>Actinopterygii</taxon>
        <taxon>Neopterygii</taxon>
        <taxon>Teleostei</taxon>
        <taxon>Neoteleostei</taxon>
        <taxon>Acanthomorphata</taxon>
        <taxon>Gobiaria</taxon>
        <taxon>Kurtiformes</taxon>
        <taxon>Apogonoidei</taxon>
        <taxon>Apogonidae</taxon>
        <taxon>Apogoninae</taxon>
        <taxon>Sphaeramia</taxon>
    </lineage>
</organism>
<dbReference type="InterPro" id="IPR003598">
    <property type="entry name" value="Ig_sub2"/>
</dbReference>
<dbReference type="InterPro" id="IPR036179">
    <property type="entry name" value="Ig-like_dom_sf"/>
</dbReference>
<dbReference type="InterPro" id="IPR013768">
    <property type="entry name" value="ICAM_N"/>
</dbReference>
<dbReference type="Pfam" id="PF07654">
    <property type="entry name" value="C1-set"/>
    <property type="match status" value="2"/>
</dbReference>
<dbReference type="InterPro" id="IPR013783">
    <property type="entry name" value="Ig-like_fold"/>
</dbReference>
<dbReference type="InterPro" id="IPR013151">
    <property type="entry name" value="Immunoglobulin_dom"/>
</dbReference>